<sequence>MNTKTIVMTSALALGTLGVFSSIQHQEVSQAAEISKAPENFTLESGGQELEIYSDPGLTQKTGRKLDSSTTSWKVFNMSFSDDSVGLPQYDNLKSGIITYDLGGGQWVQGTAITNNIDQCNVAEIFTQGGNVPVYSDSALTHQIGTLNNGIHDWKVSRLLMMANGFYAADLGHNQWIKIDNVGGTGPHIMRKAAIIEKNTTLYNGSGTPTGKVPETDVYRLFEFKILSNGHYYGRVGSNNQWVDMRNTLIN</sequence>
<name>A0ABU8SHT5_9LACO</name>
<dbReference type="RefSeq" id="WP_339970445.1">
    <property type="nucleotide sequence ID" value="NZ_JAWMWG010000005.1"/>
</dbReference>
<comment type="caution">
    <text evidence="1">The sequence shown here is derived from an EMBL/GenBank/DDBJ whole genome shotgun (WGS) entry which is preliminary data.</text>
</comment>
<dbReference type="EMBL" id="JAWMWG010000005">
    <property type="protein sequence ID" value="MEJ6348941.1"/>
    <property type="molecule type" value="Genomic_DNA"/>
</dbReference>
<dbReference type="Proteomes" id="UP001377804">
    <property type="component" value="Unassembled WGS sequence"/>
</dbReference>
<organism evidence="1 2">
    <name type="scientific">Holzapfeliella saturejae</name>
    <dbReference type="NCBI Taxonomy" id="3082953"/>
    <lineage>
        <taxon>Bacteria</taxon>
        <taxon>Bacillati</taxon>
        <taxon>Bacillota</taxon>
        <taxon>Bacilli</taxon>
        <taxon>Lactobacillales</taxon>
        <taxon>Lactobacillaceae</taxon>
        <taxon>Holzapfeliella</taxon>
    </lineage>
</organism>
<gene>
    <name evidence="1" type="ORF">R4Y45_06880</name>
</gene>
<proteinExistence type="predicted"/>
<evidence type="ECO:0000313" key="2">
    <source>
        <dbReference type="Proteomes" id="UP001377804"/>
    </source>
</evidence>
<accession>A0ABU8SHT5</accession>
<protein>
    <submittedName>
        <fullName evidence="1">Uncharacterized protein</fullName>
    </submittedName>
</protein>
<reference evidence="1 2" key="1">
    <citation type="submission" date="2023-10" db="EMBL/GenBank/DDBJ databases">
        <title>Holzapfeliella saturejae sp. nov. isolated from Satureja montana flowers.</title>
        <authorList>
            <person name="Alcantara C."/>
            <person name="Zuniga M."/>
            <person name="Landete J.M."/>
            <person name="Monedero V."/>
        </authorList>
    </citation>
    <scope>NUCLEOTIDE SEQUENCE [LARGE SCALE GENOMIC DNA]</scope>
    <source>
        <strain evidence="1 2">He02</strain>
    </source>
</reference>
<keyword evidence="2" id="KW-1185">Reference proteome</keyword>
<evidence type="ECO:0000313" key="1">
    <source>
        <dbReference type="EMBL" id="MEJ6348941.1"/>
    </source>
</evidence>